<proteinExistence type="predicted"/>
<name>A0A0E9S3F0_ANGAN</name>
<accession>A0A0E9S3F0</accession>
<reference evidence="1" key="1">
    <citation type="submission" date="2014-11" db="EMBL/GenBank/DDBJ databases">
        <authorList>
            <person name="Amaro Gonzalez C."/>
        </authorList>
    </citation>
    <scope>NUCLEOTIDE SEQUENCE</scope>
</reference>
<organism evidence="1">
    <name type="scientific">Anguilla anguilla</name>
    <name type="common">European freshwater eel</name>
    <name type="synonym">Muraena anguilla</name>
    <dbReference type="NCBI Taxonomy" id="7936"/>
    <lineage>
        <taxon>Eukaryota</taxon>
        <taxon>Metazoa</taxon>
        <taxon>Chordata</taxon>
        <taxon>Craniata</taxon>
        <taxon>Vertebrata</taxon>
        <taxon>Euteleostomi</taxon>
        <taxon>Actinopterygii</taxon>
        <taxon>Neopterygii</taxon>
        <taxon>Teleostei</taxon>
        <taxon>Anguilliformes</taxon>
        <taxon>Anguillidae</taxon>
        <taxon>Anguilla</taxon>
    </lineage>
</organism>
<reference evidence="1" key="2">
    <citation type="journal article" date="2015" name="Fish Shellfish Immunol.">
        <title>Early steps in the European eel (Anguilla anguilla)-Vibrio vulnificus interaction in the gills: Role of the RtxA13 toxin.</title>
        <authorList>
            <person name="Callol A."/>
            <person name="Pajuelo D."/>
            <person name="Ebbesson L."/>
            <person name="Teles M."/>
            <person name="MacKenzie S."/>
            <person name="Amaro C."/>
        </authorList>
    </citation>
    <scope>NUCLEOTIDE SEQUENCE</scope>
</reference>
<dbReference type="EMBL" id="GBXM01072638">
    <property type="protein sequence ID" value="JAH35939.1"/>
    <property type="molecule type" value="Transcribed_RNA"/>
</dbReference>
<protein>
    <submittedName>
        <fullName evidence="1">Uncharacterized protein</fullName>
    </submittedName>
</protein>
<dbReference type="AlphaFoldDB" id="A0A0E9S3F0"/>
<evidence type="ECO:0000313" key="1">
    <source>
        <dbReference type="EMBL" id="JAH35939.1"/>
    </source>
</evidence>
<sequence length="20" mass="2204">MASLSVTHNSSLLRLNFICP</sequence>